<sequence length="145" mass="16186">MNDLLKLLSELQGQVRALEEHVEQIRDLRQELVDLERRLQAVRIFDLRGHVLGTLGDGQYRLSLATGERAFLRSPSVFDKGQAIALAGVQIGTIDGGGGLAIRVFREATPDDHLHEEALRRQITDRKARLSRLEIETFGGTGKPH</sequence>
<reference evidence="2 3" key="1">
    <citation type="submission" date="2018-05" db="EMBL/GenBank/DDBJ databases">
        <title>A metagenomic window into the 2 km-deep terrestrial subsurface aquifer revealed taxonomically and functionally diverse microbial community comprising novel uncultured bacterial lineages.</title>
        <authorList>
            <person name="Kadnikov V.V."/>
            <person name="Mardanov A.V."/>
            <person name="Beletsky A.V."/>
            <person name="Banks D."/>
            <person name="Pimenov N.V."/>
            <person name="Frank Y.A."/>
            <person name="Karnachuk O.V."/>
            <person name="Ravin N.V."/>
        </authorList>
    </citation>
    <scope>NUCLEOTIDE SEQUENCE [LARGE SCALE GENOMIC DNA]</scope>
    <source>
        <strain evidence="2">BY5</strain>
    </source>
</reference>
<dbReference type="AlphaFoldDB" id="A0A367ZSR1"/>
<protein>
    <recommendedName>
        <fullName evidence="4">Prefoldin subunit alpha</fullName>
    </recommendedName>
</protein>
<accession>A0A367ZSR1</accession>
<evidence type="ECO:0000256" key="1">
    <source>
        <dbReference type="SAM" id="Coils"/>
    </source>
</evidence>
<organism evidence="2 3">
    <name type="scientific">Candidatus Ozemobacter sibiricus</name>
    <dbReference type="NCBI Taxonomy" id="2268124"/>
    <lineage>
        <taxon>Bacteria</taxon>
        <taxon>Candidatus Ozemobacteria</taxon>
        <taxon>Candidatus Ozemobacterales</taxon>
        <taxon>Candidatus Ozemobacteraceae</taxon>
        <taxon>Candidatus Ozemobacter</taxon>
    </lineage>
</organism>
<feature type="coiled-coil region" evidence="1">
    <location>
        <begin position="1"/>
        <end position="45"/>
    </location>
</feature>
<name>A0A367ZSR1_9BACT</name>
<evidence type="ECO:0000313" key="3">
    <source>
        <dbReference type="Proteomes" id="UP000252355"/>
    </source>
</evidence>
<dbReference type="EMBL" id="QOQW01000006">
    <property type="protein sequence ID" value="RCK80381.1"/>
    <property type="molecule type" value="Genomic_DNA"/>
</dbReference>
<evidence type="ECO:0000313" key="2">
    <source>
        <dbReference type="EMBL" id="RCK80381.1"/>
    </source>
</evidence>
<keyword evidence="1" id="KW-0175">Coiled coil</keyword>
<dbReference type="Proteomes" id="UP000252355">
    <property type="component" value="Unassembled WGS sequence"/>
</dbReference>
<comment type="caution">
    <text evidence="2">The sequence shown here is derived from an EMBL/GenBank/DDBJ whole genome shotgun (WGS) entry which is preliminary data.</text>
</comment>
<proteinExistence type="predicted"/>
<gene>
    <name evidence="2" type="ORF">OZSIB_3127</name>
</gene>
<evidence type="ECO:0008006" key="4">
    <source>
        <dbReference type="Google" id="ProtNLM"/>
    </source>
</evidence>